<organism evidence="1 2">
    <name type="scientific">Melastoma candidum</name>
    <dbReference type="NCBI Taxonomy" id="119954"/>
    <lineage>
        <taxon>Eukaryota</taxon>
        <taxon>Viridiplantae</taxon>
        <taxon>Streptophyta</taxon>
        <taxon>Embryophyta</taxon>
        <taxon>Tracheophyta</taxon>
        <taxon>Spermatophyta</taxon>
        <taxon>Magnoliopsida</taxon>
        <taxon>eudicotyledons</taxon>
        <taxon>Gunneridae</taxon>
        <taxon>Pentapetalae</taxon>
        <taxon>rosids</taxon>
        <taxon>malvids</taxon>
        <taxon>Myrtales</taxon>
        <taxon>Melastomataceae</taxon>
        <taxon>Melastomatoideae</taxon>
        <taxon>Melastomateae</taxon>
        <taxon>Melastoma</taxon>
    </lineage>
</organism>
<keyword evidence="2" id="KW-1185">Reference proteome</keyword>
<gene>
    <name evidence="1" type="ORF">MLD38_035696</name>
</gene>
<reference evidence="2" key="1">
    <citation type="journal article" date="2023" name="Front. Plant Sci.">
        <title>Chromosomal-level genome assembly of Melastoma candidum provides insights into trichome evolution.</title>
        <authorList>
            <person name="Zhong Y."/>
            <person name="Wu W."/>
            <person name="Sun C."/>
            <person name="Zou P."/>
            <person name="Liu Y."/>
            <person name="Dai S."/>
            <person name="Zhou R."/>
        </authorList>
    </citation>
    <scope>NUCLEOTIDE SEQUENCE [LARGE SCALE GENOMIC DNA]</scope>
</reference>
<evidence type="ECO:0000313" key="2">
    <source>
        <dbReference type="Proteomes" id="UP001057402"/>
    </source>
</evidence>
<name>A0ACB9LJ80_9MYRT</name>
<accession>A0ACB9LJ80</accession>
<dbReference type="Proteomes" id="UP001057402">
    <property type="component" value="Chromosome 11"/>
</dbReference>
<dbReference type="EMBL" id="CM042890">
    <property type="protein sequence ID" value="KAI4310744.1"/>
    <property type="molecule type" value="Genomic_DNA"/>
</dbReference>
<sequence>MMSNSLAVSPCANPFWRRERESLGRARYAVRVSSAQSDDAHVKDEPKAVSRRELVIGLAGAGGVASLDMAGRGGGDRAMAAARRPPPPPPEEKRDPNVSGVQAKVLASKRRKEAMKEAVAKLREKGKALE</sequence>
<proteinExistence type="predicted"/>
<comment type="caution">
    <text evidence="1">The sequence shown here is derived from an EMBL/GenBank/DDBJ whole genome shotgun (WGS) entry which is preliminary data.</text>
</comment>
<evidence type="ECO:0000313" key="1">
    <source>
        <dbReference type="EMBL" id="KAI4310744.1"/>
    </source>
</evidence>
<protein>
    <submittedName>
        <fullName evidence="1">Uncharacterized protein</fullName>
    </submittedName>
</protein>